<name>A0ABV2LCF2_9HYPH</name>
<keyword evidence="2" id="KW-1185">Reference proteome</keyword>
<sequence length="73" mass="7999">MSDCDQDARIGQIVTALVSLGRLLDPADMEDMLGAIGVEVDTGWEIVLERQMSRRPAGTVVAFPRLPNRDDQS</sequence>
<protein>
    <submittedName>
        <fullName evidence="1">Uncharacterized protein</fullName>
    </submittedName>
</protein>
<comment type="caution">
    <text evidence="1">The sequence shown here is derived from an EMBL/GenBank/DDBJ whole genome shotgun (WGS) entry which is preliminary data.</text>
</comment>
<gene>
    <name evidence="1" type="ORF">ABID43_004832</name>
</gene>
<dbReference type="EMBL" id="JBEPMM010000025">
    <property type="protein sequence ID" value="MET3695264.1"/>
    <property type="molecule type" value="Genomic_DNA"/>
</dbReference>
<dbReference type="RefSeq" id="WP_238280934.1">
    <property type="nucleotide sequence ID" value="NZ_BPQL01000107.1"/>
</dbReference>
<accession>A0ABV2LCF2</accession>
<organism evidence="1 2">
    <name type="scientific">Methylobacterium goesingense</name>
    <dbReference type="NCBI Taxonomy" id="243690"/>
    <lineage>
        <taxon>Bacteria</taxon>
        <taxon>Pseudomonadati</taxon>
        <taxon>Pseudomonadota</taxon>
        <taxon>Alphaproteobacteria</taxon>
        <taxon>Hyphomicrobiales</taxon>
        <taxon>Methylobacteriaceae</taxon>
        <taxon>Methylobacterium</taxon>
    </lineage>
</organism>
<proteinExistence type="predicted"/>
<reference evidence="1 2" key="1">
    <citation type="submission" date="2024-06" db="EMBL/GenBank/DDBJ databases">
        <title>Genomic Encyclopedia of Type Strains, Phase IV (KMG-IV): sequencing the most valuable type-strain genomes for metagenomic binning, comparative biology and taxonomic classification.</title>
        <authorList>
            <person name="Goeker M."/>
        </authorList>
    </citation>
    <scope>NUCLEOTIDE SEQUENCE [LARGE SCALE GENOMIC DNA]</scope>
    <source>
        <strain evidence="1 2">DSM 21331</strain>
    </source>
</reference>
<dbReference type="Proteomes" id="UP001549145">
    <property type="component" value="Unassembled WGS sequence"/>
</dbReference>
<evidence type="ECO:0000313" key="1">
    <source>
        <dbReference type="EMBL" id="MET3695264.1"/>
    </source>
</evidence>
<evidence type="ECO:0000313" key="2">
    <source>
        <dbReference type="Proteomes" id="UP001549145"/>
    </source>
</evidence>